<dbReference type="InterPro" id="IPR045032">
    <property type="entry name" value="PEL"/>
</dbReference>
<dbReference type="SUPFAM" id="SSF51126">
    <property type="entry name" value="Pectin lyase-like"/>
    <property type="match status" value="1"/>
</dbReference>
<feature type="domain" description="Pectate lyase" evidence="4">
    <location>
        <begin position="153"/>
        <end position="427"/>
    </location>
</feature>
<keyword evidence="6" id="KW-1185">Reference proteome</keyword>
<dbReference type="InterPro" id="IPR011050">
    <property type="entry name" value="Pectin_lyase_fold/virulence"/>
</dbReference>
<dbReference type="AlphaFoldDB" id="F0Q971"/>
<accession>F0Q971</accession>
<evidence type="ECO:0000256" key="1">
    <source>
        <dbReference type="ARBA" id="ARBA00023239"/>
    </source>
</evidence>
<dbReference type="GO" id="GO:0030570">
    <property type="term" value="F:pectate lyase activity"/>
    <property type="evidence" value="ECO:0007669"/>
    <property type="project" value="InterPro"/>
</dbReference>
<dbReference type="Gene3D" id="2.160.20.10">
    <property type="entry name" value="Single-stranded right-handed beta-helix, Pectin lyase-like"/>
    <property type="match status" value="1"/>
</dbReference>
<protein>
    <submittedName>
        <fullName evidence="5">Pectate lyase/Amb allergen</fullName>
    </submittedName>
</protein>
<dbReference type="EMBL" id="CP002521">
    <property type="protein sequence ID" value="ADX47201.1"/>
    <property type="molecule type" value="Genomic_DNA"/>
</dbReference>
<evidence type="ECO:0000256" key="3">
    <source>
        <dbReference type="SAM" id="SignalP"/>
    </source>
</evidence>
<evidence type="ECO:0000313" key="5">
    <source>
        <dbReference type="EMBL" id="ADX47201.1"/>
    </source>
</evidence>
<dbReference type="Pfam" id="PF00544">
    <property type="entry name" value="Pectate_lyase_4"/>
    <property type="match status" value="1"/>
</dbReference>
<feature type="chain" id="PRO_5003254373" evidence="3">
    <location>
        <begin position="31"/>
        <end position="527"/>
    </location>
</feature>
<dbReference type="PANTHER" id="PTHR31683:SF18">
    <property type="entry name" value="PECTATE LYASE 21-RELATED"/>
    <property type="match status" value="1"/>
</dbReference>
<dbReference type="HOGENOM" id="CLU_021894_3_0_4"/>
<evidence type="ECO:0000313" key="6">
    <source>
        <dbReference type="Proteomes" id="UP000002482"/>
    </source>
</evidence>
<dbReference type="InterPro" id="IPR012334">
    <property type="entry name" value="Pectin_lyas_fold"/>
</dbReference>
<proteinExistence type="inferred from homology"/>
<comment type="subcellular location">
    <subcellularLocation>
        <location evidence="2">Secreted</location>
    </subcellularLocation>
</comment>
<dbReference type="KEGG" id="aaa:Acav_3299"/>
<dbReference type="PANTHER" id="PTHR31683">
    <property type="entry name" value="PECTATE LYASE 18-RELATED"/>
    <property type="match status" value="1"/>
</dbReference>
<comment type="similarity">
    <text evidence="2">Belongs to the polysaccharide lyase 1 family.</text>
</comment>
<keyword evidence="1 2" id="KW-0456">Lyase</keyword>
<dbReference type="Proteomes" id="UP000002482">
    <property type="component" value="Chromosome"/>
</dbReference>
<keyword evidence="2" id="KW-0624">Polysaccharide degradation</keyword>
<organism evidence="5 6">
    <name type="scientific">Paracidovorax avenae (strain ATCC 19860 / DSM 7227 / CCUG 15838 / JCM 20985 / LMG 2117 / NCPPB 1011)</name>
    <name type="common">Acidovorax avenae</name>
    <dbReference type="NCBI Taxonomy" id="643561"/>
    <lineage>
        <taxon>Bacteria</taxon>
        <taxon>Pseudomonadati</taxon>
        <taxon>Pseudomonadota</taxon>
        <taxon>Betaproteobacteria</taxon>
        <taxon>Burkholderiales</taxon>
        <taxon>Comamonadaceae</taxon>
        <taxon>Paracidovorax</taxon>
    </lineage>
</organism>
<evidence type="ECO:0000259" key="4">
    <source>
        <dbReference type="SMART" id="SM00656"/>
    </source>
</evidence>
<dbReference type="InterPro" id="IPR002022">
    <property type="entry name" value="Pec_lyase"/>
</dbReference>
<name>F0Q971_PARA1</name>
<reference evidence="5" key="1">
    <citation type="submission" date="2011-02" db="EMBL/GenBank/DDBJ databases">
        <title>Complete sequence of Acidovorax avenae subsp. avenae ATCC 19860.</title>
        <authorList>
            <consortium name="US DOE Joint Genome Institute"/>
            <person name="Lucas S."/>
            <person name="Copeland A."/>
            <person name="Lapidus A."/>
            <person name="Cheng J.-F."/>
            <person name="Goodwin L."/>
            <person name="Pitluck S."/>
            <person name="Chertkov O."/>
            <person name="Held B."/>
            <person name="Detter J.C."/>
            <person name="Han C."/>
            <person name="Tapia R."/>
            <person name="Land M."/>
            <person name="Hauser L."/>
            <person name="Kyrpides N."/>
            <person name="Ivanova N."/>
            <person name="Ovchinnikova G."/>
            <person name="Pagani I."/>
            <person name="Gordon S."/>
            <person name="Woyke T."/>
        </authorList>
    </citation>
    <scope>NUCLEOTIDE SEQUENCE</scope>
    <source>
        <strain evidence="5">ATCC 19860</strain>
    </source>
</reference>
<dbReference type="SMART" id="SM00656">
    <property type="entry name" value="Amb_all"/>
    <property type="match status" value="1"/>
</dbReference>
<feature type="signal peptide" evidence="3">
    <location>
        <begin position="1"/>
        <end position="30"/>
    </location>
</feature>
<keyword evidence="3" id="KW-0732">Signal</keyword>
<dbReference type="GO" id="GO:0005576">
    <property type="term" value="C:extracellular region"/>
    <property type="evidence" value="ECO:0007669"/>
    <property type="project" value="UniProtKB-SubCell"/>
</dbReference>
<dbReference type="GO" id="GO:0000272">
    <property type="term" value="P:polysaccharide catabolic process"/>
    <property type="evidence" value="ECO:0007669"/>
    <property type="project" value="UniProtKB-KW"/>
</dbReference>
<sequence>MHQHASLRRPRATPLTPALRALRLAAAATAATALVCACGGESVAAQAAAAPAGSIDSLGATGWASHGTPTTGGQGAAAGKTYTVANRNELIQALYGNTAVIAPDGSVQGTPDNAPKVIRIRGTIDLNVDSQLRPYTPDRYVAGSCASSVHGYASQASLWSDYLAAYLPGVWGNARPVSGKPEDARACAAELQRRVVTISVPDNTSLLGIGTDAKILHGNLMLGMPDAPVANIVIRNIAFEDAFDDFPQWDPTDSSDGRWNSEYDLISVAHASHVWIDHNTFSDGDRHDHAFPSVWHETVHGTDYSGSDFKVQHHDGLVDVTRHGNYVTLSNNHFHDHDKAFLIGGTDVPGADSGNPRMLRVTFHGNHFQNLRQRQARVRYGMVHLYNNYYENTRDASADYPWLAGITLGQSGKVHAENNVVSLASPDRPARPADVANARISAARTQDCAALFSASECASTFYDSGTVLNGAPADLTAAVRWSSALVTDPAWKPSDFYDYALEDTADLAAHITARAGAGQLESPAARR</sequence>
<keyword evidence="2" id="KW-0964">Secreted</keyword>
<gene>
    <name evidence="5" type="ordered locus">Acav_3299</name>
</gene>
<keyword evidence="2" id="KW-0119">Carbohydrate metabolism</keyword>
<evidence type="ECO:0000256" key="2">
    <source>
        <dbReference type="RuleBase" id="RU361173"/>
    </source>
</evidence>